<sequence length="781" mass="84104">MNEHQSAVLSIKDDASPTGSTGLALQGVQVQGRLDGLLLRTTIQQRYRNTSGRLIETVYTFPLAHGASLLGLSVTLGDKRLSGAVIEKQQATQRYERAIDEGDTPVLVEQSAPGLYTANLGNLQDGEEATIELEYAQLLCFEQGGLRLSIPTVVAPRYGDPQAQGGLAPHESTDADWQARYPFTLTLDLAGPAACARLSSPSHRIEVQPVAPEQGETVRVSLEQGGWLDRDFVLRLDALEGQSFCITAPDGDEAHPQAQAVLASFCPQLPAQEIAPLSLKILVDCSGSMAGDSIGQARRALHEVGQWLKPADRLAYFRFGGHCVPVIPKLEPCTPKLVARYAKAIEQTGADLGGTELHAALLKVFGPKSKTATAKADVLLITDGEVWDVEPTVRAARESGHRLFVVGVSSSPAESLLRELAEHSGGACELVTPNEDIAGAITRMVRRLRAARDIALQLDWSQPVLWQSSLPQQVFDGETLHVWARLEQPLQAAPTLYWSAAGATGSDQAEAVQTDASDTTARLCGARHADTLPKGEEKRALALRHQLVTRQTSLFLVHQRAEDDKAEGLPALEQIRHMMAAGHGGFGSVLGILGTAAAEIPVFCRRQAAPEPTLQRRAFQSASMPHDLGLPSLWRKPASRLSRWADKLRAYLDAMPVEPGLQVIDDQQQLESSHKLMLAAFERETASPESAERYLEQLHTHQTDPELQALLGQLSLIAGDRAAAALLLDLLNRHLSSGSALSRQAERVLRSVLKPLSPAVRAEAEQVIEAALPGLGVAAGG</sequence>
<dbReference type="InterPro" id="IPR002035">
    <property type="entry name" value="VWF_A"/>
</dbReference>
<reference evidence="3 4" key="1">
    <citation type="submission" date="2018-03" db="EMBL/GenBank/DDBJ databases">
        <title>Comparative genomics illustrates the genes involved in a hyperalkaliphilic mechanisms of Serpentinomonas isolated from highly-alkaline calcium-rich serpentinized springs.</title>
        <authorList>
            <person name="Suzuki S."/>
            <person name="Ishii S."/>
            <person name="Walworth N."/>
            <person name="Bird L."/>
            <person name="Kuenen J.G."/>
            <person name="Nealson K.H."/>
        </authorList>
    </citation>
    <scope>NUCLEOTIDE SEQUENCE [LARGE SCALE GENOMIC DNA]</scope>
    <source>
        <strain evidence="3 4">83</strain>
    </source>
</reference>
<gene>
    <name evidence="3" type="ORF">C6P61_10380</name>
</gene>
<feature type="domain" description="VWFA" evidence="1">
    <location>
        <begin position="278"/>
        <end position="448"/>
    </location>
</feature>
<dbReference type="AlphaFoldDB" id="A0A2S9KDU6"/>
<dbReference type="InterPro" id="IPR036465">
    <property type="entry name" value="vWFA_dom_sf"/>
</dbReference>
<dbReference type="PROSITE" id="PS51468">
    <property type="entry name" value="VIT"/>
    <property type="match status" value="1"/>
</dbReference>
<evidence type="ECO:0000313" key="3">
    <source>
        <dbReference type="EMBL" id="PRD68620.1"/>
    </source>
</evidence>
<dbReference type="Gene3D" id="3.40.50.410">
    <property type="entry name" value="von Willebrand factor, type A domain"/>
    <property type="match status" value="1"/>
</dbReference>
<dbReference type="PROSITE" id="PS50234">
    <property type="entry name" value="VWFA"/>
    <property type="match status" value="1"/>
</dbReference>
<organism evidence="3 4">
    <name type="scientific">Malikia spinosa</name>
    <dbReference type="NCBI Taxonomy" id="86180"/>
    <lineage>
        <taxon>Bacteria</taxon>
        <taxon>Pseudomonadati</taxon>
        <taxon>Pseudomonadota</taxon>
        <taxon>Betaproteobacteria</taxon>
        <taxon>Burkholderiales</taxon>
        <taxon>Comamonadaceae</taxon>
        <taxon>Malikia</taxon>
    </lineage>
</organism>
<comment type="caution">
    <text evidence="3">The sequence shown here is derived from an EMBL/GenBank/DDBJ whole genome shotgun (WGS) entry which is preliminary data.</text>
</comment>
<evidence type="ECO:0000313" key="4">
    <source>
        <dbReference type="Proteomes" id="UP000238326"/>
    </source>
</evidence>
<evidence type="ECO:0000259" key="2">
    <source>
        <dbReference type="PROSITE" id="PS51468"/>
    </source>
</evidence>
<dbReference type="SMART" id="SM00609">
    <property type="entry name" value="VIT"/>
    <property type="match status" value="1"/>
</dbReference>
<dbReference type="PANTHER" id="PTHR45737:SF6">
    <property type="entry name" value="VON WILLEBRAND FACTOR A DOMAIN-CONTAINING PROTEIN 5A"/>
    <property type="match status" value="1"/>
</dbReference>
<evidence type="ECO:0008006" key="5">
    <source>
        <dbReference type="Google" id="ProtNLM"/>
    </source>
</evidence>
<proteinExistence type="predicted"/>
<feature type="domain" description="VIT" evidence="2">
    <location>
        <begin position="9"/>
        <end position="137"/>
    </location>
</feature>
<dbReference type="RefSeq" id="WP_105729867.1">
    <property type="nucleotide sequence ID" value="NZ_PVLR01000026.1"/>
</dbReference>
<dbReference type="PANTHER" id="PTHR45737">
    <property type="entry name" value="VON WILLEBRAND FACTOR A DOMAIN-CONTAINING PROTEIN 5A"/>
    <property type="match status" value="1"/>
</dbReference>
<protein>
    <recommendedName>
        <fullName evidence="5">VWA domain-containing protein</fullName>
    </recommendedName>
</protein>
<name>A0A2S9KDU6_9BURK</name>
<dbReference type="EMBL" id="PVLR01000026">
    <property type="protein sequence ID" value="PRD68620.1"/>
    <property type="molecule type" value="Genomic_DNA"/>
</dbReference>
<dbReference type="Proteomes" id="UP000238326">
    <property type="component" value="Unassembled WGS sequence"/>
</dbReference>
<dbReference type="Pfam" id="PF13768">
    <property type="entry name" value="VWA_3"/>
    <property type="match status" value="1"/>
</dbReference>
<evidence type="ECO:0000259" key="1">
    <source>
        <dbReference type="PROSITE" id="PS50234"/>
    </source>
</evidence>
<accession>A0A2S9KDU6</accession>
<keyword evidence="4" id="KW-1185">Reference proteome</keyword>
<dbReference type="SMART" id="SM00327">
    <property type="entry name" value="VWA"/>
    <property type="match status" value="1"/>
</dbReference>
<dbReference type="InterPro" id="IPR013694">
    <property type="entry name" value="VIT"/>
</dbReference>
<dbReference type="OrthoDB" id="9784383at2"/>
<dbReference type="SUPFAM" id="SSF53300">
    <property type="entry name" value="vWA-like"/>
    <property type="match status" value="1"/>
</dbReference>
<dbReference type="Pfam" id="PF08487">
    <property type="entry name" value="VIT"/>
    <property type="match status" value="1"/>
</dbReference>